<dbReference type="EMBL" id="JAMPLM010000067">
    <property type="protein sequence ID" value="MEP1062458.1"/>
    <property type="molecule type" value="Genomic_DNA"/>
</dbReference>
<keyword evidence="5 8" id="KW-0812">Transmembrane</keyword>
<evidence type="ECO:0000256" key="7">
    <source>
        <dbReference type="ARBA" id="ARBA00023136"/>
    </source>
</evidence>
<evidence type="ECO:0000256" key="1">
    <source>
        <dbReference type="ARBA" id="ARBA00004651"/>
    </source>
</evidence>
<feature type="transmembrane region" description="Helical" evidence="8">
    <location>
        <begin position="112"/>
        <end position="131"/>
    </location>
</feature>
<dbReference type="Proteomes" id="UP001476950">
    <property type="component" value="Unassembled WGS sequence"/>
</dbReference>
<comment type="subcellular location">
    <subcellularLocation>
        <location evidence="1">Cell membrane</location>
        <topology evidence="1">Multi-pass membrane protein</topology>
    </subcellularLocation>
</comment>
<dbReference type="InterPro" id="IPR038731">
    <property type="entry name" value="RgtA/B/C-like"/>
</dbReference>
<feature type="domain" description="Glycosyltransferase RgtA/B/C/D-like" evidence="9">
    <location>
        <begin position="65"/>
        <end position="223"/>
    </location>
</feature>
<keyword evidence="4" id="KW-0808">Transferase</keyword>
<dbReference type="Pfam" id="PF13231">
    <property type="entry name" value="PMT_2"/>
    <property type="match status" value="1"/>
</dbReference>
<evidence type="ECO:0000259" key="9">
    <source>
        <dbReference type="Pfam" id="PF13231"/>
    </source>
</evidence>
<accession>A0ABV0KTT0</accession>
<dbReference type="InterPro" id="IPR050297">
    <property type="entry name" value="LipidA_mod_glycosyltrf_83"/>
</dbReference>
<evidence type="ECO:0000256" key="2">
    <source>
        <dbReference type="ARBA" id="ARBA00022475"/>
    </source>
</evidence>
<keyword evidence="6 8" id="KW-1133">Transmembrane helix</keyword>
<evidence type="ECO:0000256" key="4">
    <source>
        <dbReference type="ARBA" id="ARBA00022679"/>
    </source>
</evidence>
<proteinExistence type="predicted"/>
<reference evidence="10 11" key="1">
    <citation type="submission" date="2022-04" db="EMBL/GenBank/DDBJ databases">
        <title>Positive selection, recombination, and allopatry shape intraspecific diversity of widespread and dominant cyanobacteria.</title>
        <authorList>
            <person name="Wei J."/>
            <person name="Shu W."/>
            <person name="Hu C."/>
        </authorList>
    </citation>
    <scope>NUCLEOTIDE SEQUENCE [LARGE SCALE GENOMIC DNA]</scope>
    <source>
        <strain evidence="10 11">AS-A4</strain>
    </source>
</reference>
<feature type="transmembrane region" description="Helical" evidence="8">
    <location>
        <begin position="163"/>
        <end position="193"/>
    </location>
</feature>
<feature type="transmembrane region" description="Helical" evidence="8">
    <location>
        <begin position="84"/>
        <end position="105"/>
    </location>
</feature>
<dbReference type="PANTHER" id="PTHR33908">
    <property type="entry name" value="MANNOSYLTRANSFERASE YKCB-RELATED"/>
    <property type="match status" value="1"/>
</dbReference>
<feature type="transmembrane region" description="Helical" evidence="8">
    <location>
        <begin position="205"/>
        <end position="223"/>
    </location>
</feature>
<evidence type="ECO:0000313" key="11">
    <source>
        <dbReference type="Proteomes" id="UP001476950"/>
    </source>
</evidence>
<dbReference type="RefSeq" id="WP_190448473.1">
    <property type="nucleotide sequence ID" value="NZ_JAMPLM010000067.1"/>
</dbReference>
<dbReference type="PANTHER" id="PTHR33908:SF11">
    <property type="entry name" value="MEMBRANE PROTEIN"/>
    <property type="match status" value="1"/>
</dbReference>
<evidence type="ECO:0000313" key="10">
    <source>
        <dbReference type="EMBL" id="MEP1062458.1"/>
    </source>
</evidence>
<name>A0ABV0KTT0_9CYAN</name>
<keyword evidence="7 8" id="KW-0472">Membrane</keyword>
<organism evidence="10 11">
    <name type="scientific">Stenomitos frigidus AS-A4</name>
    <dbReference type="NCBI Taxonomy" id="2933935"/>
    <lineage>
        <taxon>Bacteria</taxon>
        <taxon>Bacillati</taxon>
        <taxon>Cyanobacteriota</taxon>
        <taxon>Cyanophyceae</taxon>
        <taxon>Leptolyngbyales</taxon>
        <taxon>Leptolyngbyaceae</taxon>
        <taxon>Stenomitos</taxon>
    </lineage>
</organism>
<evidence type="ECO:0000256" key="8">
    <source>
        <dbReference type="SAM" id="Phobius"/>
    </source>
</evidence>
<protein>
    <submittedName>
        <fullName evidence="10">Glycosyltransferase family 39 protein</fullName>
    </submittedName>
</protein>
<evidence type="ECO:0000256" key="6">
    <source>
        <dbReference type="ARBA" id="ARBA00022989"/>
    </source>
</evidence>
<sequence length="284" mass="31792">MVERPPEQIHRSKRSLSSDFVLLGCLAVIKLLLHLLTSGRYGYFSDELSYIAAGEHVDWGYAEFPPLVAVIANISRELLADSLFAIRLFPAISGALTVFLTGVIVRELGGGKYAQCLAAIAVILAPGYLFLQTILTMNAFEPLLWMLCAYVAILILKYENSKLWLLAGLIVGIGLMNKFSIAFFAFSLLIGFLITPARKLLLNRWLWLGIAIAVLICLPTVIWQSHHSWAFLEHQRESNLYEKKPFLQSTIDLFLQQFILMNPAAFLRCLGSVQTGMICLRLLT</sequence>
<evidence type="ECO:0000256" key="5">
    <source>
        <dbReference type="ARBA" id="ARBA00022692"/>
    </source>
</evidence>
<feature type="transmembrane region" description="Helical" evidence="8">
    <location>
        <begin position="20"/>
        <end position="37"/>
    </location>
</feature>
<comment type="caution">
    <text evidence="10">The sequence shown here is derived from an EMBL/GenBank/DDBJ whole genome shotgun (WGS) entry which is preliminary data.</text>
</comment>
<gene>
    <name evidence="10" type="ORF">NDI38_29220</name>
</gene>
<keyword evidence="11" id="KW-1185">Reference proteome</keyword>
<evidence type="ECO:0000256" key="3">
    <source>
        <dbReference type="ARBA" id="ARBA00022676"/>
    </source>
</evidence>
<keyword evidence="2" id="KW-1003">Cell membrane</keyword>
<keyword evidence="3" id="KW-0328">Glycosyltransferase</keyword>